<protein>
    <submittedName>
        <fullName evidence="1">Uncharacterized protein</fullName>
    </submittedName>
</protein>
<gene>
    <name evidence="1" type="ORF">B0T14DRAFT_526472</name>
</gene>
<dbReference type="Proteomes" id="UP001175000">
    <property type="component" value="Unassembled WGS sequence"/>
</dbReference>
<evidence type="ECO:0000313" key="2">
    <source>
        <dbReference type="Proteomes" id="UP001175000"/>
    </source>
</evidence>
<reference evidence="1" key="1">
    <citation type="submission" date="2023-06" db="EMBL/GenBank/DDBJ databases">
        <title>Genome-scale phylogeny and comparative genomics of the fungal order Sordariales.</title>
        <authorList>
            <consortium name="Lawrence Berkeley National Laboratory"/>
            <person name="Hensen N."/>
            <person name="Bonometti L."/>
            <person name="Westerberg I."/>
            <person name="Brannstrom I.O."/>
            <person name="Guillou S."/>
            <person name="Cros-Aarteil S."/>
            <person name="Calhoun S."/>
            <person name="Haridas S."/>
            <person name="Kuo A."/>
            <person name="Mondo S."/>
            <person name="Pangilinan J."/>
            <person name="Riley R."/>
            <person name="Labutti K."/>
            <person name="Andreopoulos B."/>
            <person name="Lipzen A."/>
            <person name="Chen C."/>
            <person name="Yanf M."/>
            <person name="Daum C."/>
            <person name="Ng V."/>
            <person name="Clum A."/>
            <person name="Steindorff A."/>
            <person name="Ohm R."/>
            <person name="Martin F."/>
            <person name="Silar P."/>
            <person name="Natvig D."/>
            <person name="Lalanne C."/>
            <person name="Gautier V."/>
            <person name="Ament-Velasquez S.L."/>
            <person name="Kruys A."/>
            <person name="Hutchinson M.I."/>
            <person name="Powell A.J."/>
            <person name="Barry K."/>
            <person name="Miller A.N."/>
            <person name="Grigoriev I.V."/>
            <person name="Debuchy R."/>
            <person name="Gladieux P."/>
            <person name="Thoren M.H."/>
            <person name="Johannesson H."/>
        </authorList>
    </citation>
    <scope>NUCLEOTIDE SEQUENCE</scope>
    <source>
        <strain evidence="1">CBS 606.72</strain>
    </source>
</reference>
<evidence type="ECO:0000313" key="1">
    <source>
        <dbReference type="EMBL" id="KAK0613549.1"/>
    </source>
</evidence>
<comment type="caution">
    <text evidence="1">The sequence shown here is derived from an EMBL/GenBank/DDBJ whole genome shotgun (WGS) entry which is preliminary data.</text>
</comment>
<keyword evidence="2" id="KW-1185">Reference proteome</keyword>
<organism evidence="1 2">
    <name type="scientific">Immersiella caudata</name>
    <dbReference type="NCBI Taxonomy" id="314043"/>
    <lineage>
        <taxon>Eukaryota</taxon>
        <taxon>Fungi</taxon>
        <taxon>Dikarya</taxon>
        <taxon>Ascomycota</taxon>
        <taxon>Pezizomycotina</taxon>
        <taxon>Sordariomycetes</taxon>
        <taxon>Sordariomycetidae</taxon>
        <taxon>Sordariales</taxon>
        <taxon>Lasiosphaeriaceae</taxon>
        <taxon>Immersiella</taxon>
    </lineage>
</organism>
<dbReference type="AlphaFoldDB" id="A0AA40BTZ5"/>
<accession>A0AA40BTZ5</accession>
<name>A0AA40BTZ5_9PEZI</name>
<dbReference type="EMBL" id="JAULSU010000006">
    <property type="protein sequence ID" value="KAK0613549.1"/>
    <property type="molecule type" value="Genomic_DNA"/>
</dbReference>
<proteinExistence type="predicted"/>
<sequence>MMMRKGSERCSIGKGEGMYLCLTRPSTATWPVPASRHHHADDLGRNMSTVNDQTCHLVSTR</sequence>